<dbReference type="AlphaFoldDB" id="A0AAW8DT82"/>
<accession>A0AAW8DT82</accession>
<reference evidence="2" key="1">
    <citation type="submission" date="2023-07" db="EMBL/GenBank/DDBJ databases">
        <title>Sorghum-associated microbial communities from plants grown in Nebraska, USA.</title>
        <authorList>
            <person name="Schachtman D."/>
        </authorList>
    </citation>
    <scope>NUCLEOTIDE SEQUENCE</scope>
    <source>
        <strain evidence="2">DS2795</strain>
    </source>
</reference>
<evidence type="ECO:0000313" key="2">
    <source>
        <dbReference type="EMBL" id="MDP9922657.1"/>
    </source>
</evidence>
<feature type="compositionally biased region" description="Polar residues" evidence="1">
    <location>
        <begin position="220"/>
        <end position="229"/>
    </location>
</feature>
<evidence type="ECO:0000313" key="3">
    <source>
        <dbReference type="Proteomes" id="UP001244295"/>
    </source>
</evidence>
<organism evidence="2 3">
    <name type="scientific">Variovorax boronicumulans</name>
    <dbReference type="NCBI Taxonomy" id="436515"/>
    <lineage>
        <taxon>Bacteria</taxon>
        <taxon>Pseudomonadati</taxon>
        <taxon>Pseudomonadota</taxon>
        <taxon>Betaproteobacteria</taxon>
        <taxon>Burkholderiales</taxon>
        <taxon>Comamonadaceae</taxon>
        <taxon>Variovorax</taxon>
    </lineage>
</organism>
<name>A0AAW8DT82_9BURK</name>
<comment type="caution">
    <text evidence="2">The sequence shown here is derived from an EMBL/GenBank/DDBJ whole genome shotgun (WGS) entry which is preliminary data.</text>
</comment>
<feature type="region of interest" description="Disordered" evidence="1">
    <location>
        <begin position="196"/>
        <end position="229"/>
    </location>
</feature>
<dbReference type="Proteomes" id="UP001244295">
    <property type="component" value="Unassembled WGS sequence"/>
</dbReference>
<evidence type="ECO:0000256" key="1">
    <source>
        <dbReference type="SAM" id="MobiDB-lite"/>
    </source>
</evidence>
<gene>
    <name evidence="2" type="ORF">J2W25_001678</name>
</gene>
<dbReference type="EMBL" id="JAUSRR010000003">
    <property type="protein sequence ID" value="MDP9922657.1"/>
    <property type="molecule type" value="Genomic_DNA"/>
</dbReference>
<protein>
    <submittedName>
        <fullName evidence="2">Uncharacterized protein</fullName>
    </submittedName>
</protein>
<proteinExistence type="predicted"/>
<sequence>MSHRWTEYLVDPTRPSSQRGCVCGFQIWTYLMDFDSKYFIAVEAANAAAVRDERTVNSRKCGCNVEVAVACCDRADRRRSCSVCRSTWVGQSEDQDNRGTNTPKVSNSALCSPVCSPLLAWLPMDLVGFHRTANRRSPNEKGRSPDFSERPRTLCWWSCSPSTRIPRCGCPSDHERSQECPARSFPRVFSRSGHSSVERSTEVIGSPPKVGWAPSRARPTPTSGYASTDNRFPCRATPSSFSSIGRIRQSRSSLQLFCKGPPATIRLAHTFRALPGQAS</sequence>